<dbReference type="Proteomes" id="UP000824136">
    <property type="component" value="Unassembled WGS sequence"/>
</dbReference>
<evidence type="ECO:0000256" key="4">
    <source>
        <dbReference type="ARBA" id="ARBA00019397"/>
    </source>
</evidence>
<dbReference type="Gene3D" id="3.20.20.70">
    <property type="entry name" value="Aldolase class I"/>
    <property type="match status" value="1"/>
</dbReference>
<evidence type="ECO:0000313" key="12">
    <source>
        <dbReference type="Proteomes" id="UP000824136"/>
    </source>
</evidence>
<gene>
    <name evidence="9" type="primary">tpiA</name>
    <name evidence="11" type="ORF">IAC39_05885</name>
</gene>
<dbReference type="Pfam" id="PF00121">
    <property type="entry name" value="TIM"/>
    <property type="match status" value="1"/>
</dbReference>
<feature type="active site" description="Proton acceptor" evidence="9">
    <location>
        <position position="170"/>
    </location>
</feature>
<dbReference type="GO" id="GO:0005829">
    <property type="term" value="C:cytosol"/>
    <property type="evidence" value="ECO:0007669"/>
    <property type="project" value="TreeGrafter"/>
</dbReference>
<dbReference type="InterPro" id="IPR013785">
    <property type="entry name" value="Aldolase_TIM"/>
</dbReference>
<name>A0A9D1GVT9_9FIRM</name>
<feature type="binding site" evidence="9">
    <location>
        <begin position="237"/>
        <end position="238"/>
    </location>
    <ligand>
        <name>substrate</name>
    </ligand>
</feature>
<keyword evidence="7 9" id="KW-0324">Glycolysis</keyword>
<sequence length="256" mass="27614">MKKDIRRAIIAGNWKMNKTRPEAKELIEAMKPLVKDAGCEVVICVPYTNLETAVELTKGTNIRVGAENCHFAKSGAYTGEISADMLTEIGVEYVVLGHSERRQYFGETDETVNKRTKAALEAGLKPIVCVGELLWERECGITEEVIARQIKLDFFGVTADELKNCVIAYEPVWAIGTGKTATADQAEEVCGFIRGVLSKLYGKDVADTITIQYGGSMNAGNASELLSKENVDGGLIGGASLKANDFAIIVDAATKG</sequence>
<comment type="caution">
    <text evidence="11">The sequence shown here is derived from an EMBL/GenBank/DDBJ whole genome shotgun (WGS) entry which is preliminary data.</text>
</comment>
<evidence type="ECO:0000256" key="6">
    <source>
        <dbReference type="ARBA" id="ARBA00022490"/>
    </source>
</evidence>
<dbReference type="EMBL" id="DVLL01000021">
    <property type="protein sequence ID" value="HIT59220.1"/>
    <property type="molecule type" value="Genomic_DNA"/>
</dbReference>
<evidence type="ECO:0000256" key="1">
    <source>
        <dbReference type="ARBA" id="ARBA00004680"/>
    </source>
</evidence>
<dbReference type="PROSITE" id="PS00171">
    <property type="entry name" value="TIM_1"/>
    <property type="match status" value="1"/>
</dbReference>
<dbReference type="InterPro" id="IPR000652">
    <property type="entry name" value="Triosephosphate_isomerase"/>
</dbReference>
<feature type="binding site" evidence="9">
    <location>
        <position position="216"/>
    </location>
    <ligand>
        <name>substrate</name>
    </ligand>
</feature>
<reference evidence="11" key="1">
    <citation type="submission" date="2020-10" db="EMBL/GenBank/DDBJ databases">
        <authorList>
            <person name="Gilroy R."/>
        </authorList>
    </citation>
    <scope>NUCLEOTIDE SEQUENCE</scope>
    <source>
        <strain evidence="11">CHK33-4379</strain>
    </source>
</reference>
<comment type="subcellular location">
    <subcellularLocation>
        <location evidence="9 10">Cytoplasm</location>
    </subcellularLocation>
</comment>
<dbReference type="SUPFAM" id="SSF51351">
    <property type="entry name" value="Triosephosphate isomerase (TIM)"/>
    <property type="match status" value="1"/>
</dbReference>
<dbReference type="FunFam" id="3.20.20.70:FF:000016">
    <property type="entry name" value="Triosephosphate isomerase"/>
    <property type="match status" value="1"/>
</dbReference>
<dbReference type="GO" id="GO:0019563">
    <property type="term" value="P:glycerol catabolic process"/>
    <property type="evidence" value="ECO:0007669"/>
    <property type="project" value="TreeGrafter"/>
</dbReference>
<dbReference type="CDD" id="cd00311">
    <property type="entry name" value="TIM"/>
    <property type="match status" value="1"/>
</dbReference>
<comment type="function">
    <text evidence="9">Involved in the gluconeogenesis. Catalyzes stereospecifically the conversion of dihydroxyacetone phosphate (DHAP) to D-glyceraldehyde-3-phosphate (G3P).</text>
</comment>
<accession>A0A9D1GVT9</accession>
<dbReference type="InterPro" id="IPR020861">
    <property type="entry name" value="Triosephosphate_isomerase_AS"/>
</dbReference>
<evidence type="ECO:0000256" key="7">
    <source>
        <dbReference type="ARBA" id="ARBA00023152"/>
    </source>
</evidence>
<keyword evidence="8 9" id="KW-0413">Isomerase</keyword>
<evidence type="ECO:0000256" key="8">
    <source>
        <dbReference type="ARBA" id="ARBA00023235"/>
    </source>
</evidence>
<evidence type="ECO:0000256" key="3">
    <source>
        <dbReference type="ARBA" id="ARBA00011940"/>
    </source>
</evidence>
<evidence type="ECO:0000256" key="5">
    <source>
        <dbReference type="ARBA" id="ARBA00022432"/>
    </source>
</evidence>
<comment type="subunit">
    <text evidence="9 10">Homodimer.</text>
</comment>
<dbReference type="EC" id="5.3.1.1" evidence="3 9"/>
<dbReference type="InterPro" id="IPR022896">
    <property type="entry name" value="TrioseP_Isoase_bac/euk"/>
</dbReference>
<dbReference type="GO" id="GO:0006094">
    <property type="term" value="P:gluconeogenesis"/>
    <property type="evidence" value="ECO:0007669"/>
    <property type="project" value="UniProtKB-UniRule"/>
</dbReference>
<comment type="pathway">
    <text evidence="9 10">Carbohydrate biosynthesis; gluconeogenesis.</text>
</comment>
<comment type="catalytic activity">
    <reaction evidence="9 10">
        <text>D-glyceraldehyde 3-phosphate = dihydroxyacetone phosphate</text>
        <dbReference type="Rhea" id="RHEA:18585"/>
        <dbReference type="ChEBI" id="CHEBI:57642"/>
        <dbReference type="ChEBI" id="CHEBI:59776"/>
        <dbReference type="EC" id="5.3.1.1"/>
    </reaction>
</comment>
<dbReference type="PANTHER" id="PTHR21139:SF42">
    <property type="entry name" value="TRIOSEPHOSPHATE ISOMERASE"/>
    <property type="match status" value="1"/>
</dbReference>
<feature type="active site" description="Electrophile" evidence="9">
    <location>
        <position position="98"/>
    </location>
</feature>
<dbReference type="NCBIfam" id="TIGR00419">
    <property type="entry name" value="tim"/>
    <property type="match status" value="1"/>
</dbReference>
<comment type="similarity">
    <text evidence="2 9 10">Belongs to the triosephosphate isomerase family.</text>
</comment>
<reference evidence="11" key="2">
    <citation type="journal article" date="2021" name="PeerJ">
        <title>Extensive microbial diversity within the chicken gut microbiome revealed by metagenomics and culture.</title>
        <authorList>
            <person name="Gilroy R."/>
            <person name="Ravi A."/>
            <person name="Getino M."/>
            <person name="Pursley I."/>
            <person name="Horton D.L."/>
            <person name="Alikhan N.F."/>
            <person name="Baker D."/>
            <person name="Gharbi K."/>
            <person name="Hall N."/>
            <person name="Watson M."/>
            <person name="Adriaenssens E.M."/>
            <person name="Foster-Nyarko E."/>
            <person name="Jarju S."/>
            <person name="Secka A."/>
            <person name="Antonio M."/>
            <person name="Oren A."/>
            <person name="Chaudhuri R.R."/>
            <person name="La Ragione R."/>
            <person name="Hildebrand F."/>
            <person name="Pallen M.J."/>
        </authorList>
    </citation>
    <scope>NUCLEOTIDE SEQUENCE</scope>
    <source>
        <strain evidence="11">CHK33-4379</strain>
    </source>
</reference>
<keyword evidence="6 9" id="KW-0963">Cytoplasm</keyword>
<proteinExistence type="inferred from homology"/>
<dbReference type="GO" id="GO:0046166">
    <property type="term" value="P:glyceraldehyde-3-phosphate biosynthetic process"/>
    <property type="evidence" value="ECO:0007669"/>
    <property type="project" value="TreeGrafter"/>
</dbReference>
<keyword evidence="5 9" id="KW-0312">Gluconeogenesis</keyword>
<evidence type="ECO:0000313" key="11">
    <source>
        <dbReference type="EMBL" id="HIT59220.1"/>
    </source>
</evidence>
<comment type="pathway">
    <text evidence="1 9 10">Carbohydrate degradation; glycolysis; D-glyceraldehyde 3-phosphate from glycerone phosphate: step 1/1.</text>
</comment>
<organism evidence="11 12">
    <name type="scientific">Candidatus Faeciplasma pullistercoris</name>
    <dbReference type="NCBI Taxonomy" id="2840800"/>
    <lineage>
        <taxon>Bacteria</taxon>
        <taxon>Bacillati</taxon>
        <taxon>Bacillota</taxon>
        <taxon>Clostridia</taxon>
        <taxon>Eubacteriales</taxon>
        <taxon>Oscillospiraceae</taxon>
        <taxon>Oscillospiraceae incertae sedis</taxon>
        <taxon>Candidatus Faeciplasma</taxon>
    </lineage>
</organism>
<dbReference type="HAMAP" id="MF_00147_B">
    <property type="entry name" value="TIM_B"/>
    <property type="match status" value="1"/>
</dbReference>
<dbReference type="GO" id="GO:0006096">
    <property type="term" value="P:glycolytic process"/>
    <property type="evidence" value="ECO:0007669"/>
    <property type="project" value="UniProtKB-UniRule"/>
</dbReference>
<dbReference type="PROSITE" id="PS51440">
    <property type="entry name" value="TIM_2"/>
    <property type="match status" value="1"/>
</dbReference>
<dbReference type="GO" id="GO:0004807">
    <property type="term" value="F:triose-phosphate isomerase activity"/>
    <property type="evidence" value="ECO:0007669"/>
    <property type="project" value="UniProtKB-UniRule"/>
</dbReference>
<dbReference type="AlphaFoldDB" id="A0A9D1GVT9"/>
<evidence type="ECO:0000256" key="2">
    <source>
        <dbReference type="ARBA" id="ARBA00007422"/>
    </source>
</evidence>
<dbReference type="PANTHER" id="PTHR21139">
    <property type="entry name" value="TRIOSEPHOSPHATE ISOMERASE"/>
    <property type="match status" value="1"/>
</dbReference>
<dbReference type="InterPro" id="IPR035990">
    <property type="entry name" value="TIM_sf"/>
</dbReference>
<protein>
    <recommendedName>
        <fullName evidence="4 9">Triosephosphate isomerase</fullName>
        <shortName evidence="9">TIM</shortName>
        <shortName evidence="9">TPI</shortName>
        <ecNumber evidence="3 9">5.3.1.1</ecNumber>
    </recommendedName>
    <alternativeName>
        <fullName evidence="9">Triose-phosphate isomerase</fullName>
    </alternativeName>
</protein>
<evidence type="ECO:0000256" key="9">
    <source>
        <dbReference type="HAMAP-Rule" id="MF_00147"/>
    </source>
</evidence>
<evidence type="ECO:0000256" key="10">
    <source>
        <dbReference type="RuleBase" id="RU363013"/>
    </source>
</evidence>
<feature type="binding site" evidence="9">
    <location>
        <position position="176"/>
    </location>
    <ligand>
        <name>substrate</name>
    </ligand>
</feature>
<feature type="binding site" evidence="9">
    <location>
        <begin position="13"/>
        <end position="15"/>
    </location>
    <ligand>
        <name>substrate</name>
    </ligand>
</feature>